<feature type="transmembrane region" description="Helical" evidence="4">
    <location>
        <begin position="752"/>
        <end position="774"/>
    </location>
</feature>
<keyword evidence="1" id="KW-0732">Signal</keyword>
<dbReference type="PANTHER" id="PTHR32099">
    <property type="entry name" value="CYSTEINE-RICH REPEAT SECRETORY PROTEIN"/>
    <property type="match status" value="1"/>
</dbReference>
<dbReference type="InterPro" id="IPR001245">
    <property type="entry name" value="Ser-Thr/Tyr_kinase_cat_dom"/>
</dbReference>
<feature type="region of interest" description="Disordered" evidence="3">
    <location>
        <begin position="935"/>
        <end position="968"/>
    </location>
</feature>
<protein>
    <recommendedName>
        <fullName evidence="5">Gnk2-homologous domain-containing protein</fullName>
    </recommendedName>
</protein>
<keyword evidence="2" id="KW-0677">Repeat</keyword>
<reference evidence="6" key="1">
    <citation type="submission" date="2019-11" db="EMBL/GenBank/DDBJ databases">
        <authorList>
            <person name="Liu Y."/>
            <person name="Hou J."/>
            <person name="Li T.-Q."/>
            <person name="Guan C.-H."/>
            <person name="Wu X."/>
            <person name="Wu H.-Z."/>
            <person name="Ling F."/>
            <person name="Zhang R."/>
            <person name="Shi X.-G."/>
            <person name="Ren J.-P."/>
            <person name="Chen E.-F."/>
            <person name="Sun J.-M."/>
        </authorList>
    </citation>
    <scope>NUCLEOTIDE SEQUENCE</scope>
    <source>
        <strain evidence="6">Adult_tree_wgs_1</strain>
        <tissue evidence="6">Leaves</tissue>
    </source>
</reference>
<dbReference type="Gene3D" id="1.10.510.10">
    <property type="entry name" value="Transferase(Phosphotransferase) domain 1"/>
    <property type="match status" value="2"/>
</dbReference>
<feature type="domain" description="Gnk2-homologous" evidence="5">
    <location>
        <begin position="44"/>
        <end position="150"/>
    </location>
</feature>
<dbReference type="Pfam" id="PF07714">
    <property type="entry name" value="PK_Tyr_Ser-Thr"/>
    <property type="match status" value="1"/>
</dbReference>
<feature type="domain" description="Gnk2-homologous" evidence="5">
    <location>
        <begin position="156"/>
        <end position="266"/>
    </location>
</feature>
<dbReference type="CDD" id="cd23509">
    <property type="entry name" value="Gnk2-like"/>
    <property type="match status" value="4"/>
</dbReference>
<keyword evidence="4" id="KW-0812">Transmembrane</keyword>
<keyword evidence="4" id="KW-0472">Membrane</keyword>
<feature type="domain" description="Gnk2-homologous" evidence="5">
    <location>
        <begin position="600"/>
        <end position="708"/>
    </location>
</feature>
<name>A0A834LSJ7_RHOSS</name>
<feature type="region of interest" description="Disordered" evidence="3">
    <location>
        <begin position="272"/>
        <end position="300"/>
    </location>
</feature>
<evidence type="ECO:0000256" key="3">
    <source>
        <dbReference type="SAM" id="MobiDB-lite"/>
    </source>
</evidence>
<evidence type="ECO:0000259" key="5">
    <source>
        <dbReference type="PROSITE" id="PS51473"/>
    </source>
</evidence>
<feature type="compositionally biased region" description="Pro residues" evidence="3">
    <location>
        <begin position="274"/>
        <end position="291"/>
    </location>
</feature>
<feature type="domain" description="Gnk2-homologous" evidence="5">
    <location>
        <begin position="487"/>
        <end position="594"/>
    </location>
</feature>
<evidence type="ECO:0000256" key="2">
    <source>
        <dbReference type="ARBA" id="ARBA00022737"/>
    </source>
</evidence>
<keyword evidence="4" id="KW-1133">Transmembrane helix</keyword>
<dbReference type="InterPro" id="IPR002902">
    <property type="entry name" value="GNK2"/>
</dbReference>
<dbReference type="InterPro" id="IPR038408">
    <property type="entry name" value="GNK2_sf"/>
</dbReference>
<keyword evidence="7" id="KW-1185">Reference proteome</keyword>
<feature type="transmembrane region" description="Helical" evidence="4">
    <location>
        <begin position="309"/>
        <end position="331"/>
    </location>
</feature>
<comment type="caution">
    <text evidence="6">The sequence shown here is derived from an EMBL/GenBank/DDBJ whole genome shotgun (WGS) entry which is preliminary data.</text>
</comment>
<evidence type="ECO:0000313" key="6">
    <source>
        <dbReference type="EMBL" id="KAF7150640.1"/>
    </source>
</evidence>
<dbReference type="PANTHER" id="PTHR32099:SF92">
    <property type="entry name" value="CYSTEINE-RICH RECEPTOR-LIKE PROTEIN KINASE 11"/>
    <property type="match status" value="1"/>
</dbReference>
<evidence type="ECO:0000256" key="4">
    <source>
        <dbReference type="SAM" id="Phobius"/>
    </source>
</evidence>
<dbReference type="OrthoDB" id="4062651at2759"/>
<organism evidence="6 7">
    <name type="scientific">Rhododendron simsii</name>
    <name type="common">Sims's rhododendron</name>
    <dbReference type="NCBI Taxonomy" id="118357"/>
    <lineage>
        <taxon>Eukaryota</taxon>
        <taxon>Viridiplantae</taxon>
        <taxon>Streptophyta</taxon>
        <taxon>Embryophyta</taxon>
        <taxon>Tracheophyta</taxon>
        <taxon>Spermatophyta</taxon>
        <taxon>Magnoliopsida</taxon>
        <taxon>eudicotyledons</taxon>
        <taxon>Gunneridae</taxon>
        <taxon>Pentapetalae</taxon>
        <taxon>asterids</taxon>
        <taxon>Ericales</taxon>
        <taxon>Ericaceae</taxon>
        <taxon>Ericoideae</taxon>
        <taxon>Rhodoreae</taxon>
        <taxon>Rhododendron</taxon>
    </lineage>
</organism>
<gene>
    <name evidence="6" type="ORF">RHSIM_Rhsim02G0113800</name>
</gene>
<feature type="compositionally biased region" description="Polar residues" evidence="3">
    <location>
        <begin position="942"/>
        <end position="961"/>
    </location>
</feature>
<accession>A0A834LSJ7</accession>
<dbReference type="Proteomes" id="UP000626092">
    <property type="component" value="Unassembled WGS sequence"/>
</dbReference>
<proteinExistence type="predicted"/>
<evidence type="ECO:0000256" key="1">
    <source>
        <dbReference type="ARBA" id="ARBA00022729"/>
    </source>
</evidence>
<dbReference type="EMBL" id="WJXA01000002">
    <property type="protein sequence ID" value="KAF7150640.1"/>
    <property type="molecule type" value="Genomic_DNA"/>
</dbReference>
<dbReference type="Gene3D" id="3.30.430.20">
    <property type="entry name" value="Gnk2 domain, C-X8-C-X2-C motif"/>
    <property type="match status" value="4"/>
</dbReference>
<evidence type="ECO:0000313" key="7">
    <source>
        <dbReference type="Proteomes" id="UP000626092"/>
    </source>
</evidence>
<sequence>MNNIMAVHKYKIYEHTCALYDNFIVMGVSILFLLLSCILITLPLATAQPCPYPANFTTNSTYGQNRNRILSSLASNATSNGGFYTTTFTTQDSDTIYALALCRGDLSNQDCYDCVDTASQSIITNCPNKMEAFDFGASSHCIVRCSNQSFFGTMANWPARLVWVAINITTNVDEFDRALSSLVYSLGNRVTTGSSVGKFATGEIAYTAFEKIYGLVQCVPGLSSADCSSCISDAIYYYNNEDCCFRKRAVNVITPSCIFQYDLSKFYESSAGAAPPPPPPPAVTFSPPPPSTNVTTKGEDKSRTIQTTILIVVPVSILLLLTVTALACGFFRLRKRVDVKMTVDCSCLCNFAWIRAAGQLFRASSQHGVHNAVSGKKYSSYGGPEHVEHLISYAWKKWRQGKASRLIDETLVGGSESEKMRCIHIGLLCVQENVAKRPTMAAVVLLLNDFSMSLPSPSKPGFFVGSSTEPDTATRNRFPPVTSSHHSQEQSVNVSVNEASITDPTYGKNRNQILSSLPSNVTTNDGFFTASLTQDSETVYVLALCRGDVSNDSCFDCVNYTSRAILMNCPNQKEATNYGDYASKCIVRCSNVSFFDIMETQPPRYIYITSDITYSVDEFDQALNSLVESLITRSAMGSSTIKFATGEGKFGGYLKIYGLMQCIPGIASVDCSRCLRGAVDEYRSCCFRKRGANVLRPSCMFLYDLIPFFESSAGAAPPPPPPSLLLTFAPSPSTNVTTKEGTGSKSSKFQTAIIIVVLVSILLVFVGLACACFLSRKREIVQERLDSGRPFNSAWRRAAGKLFSGYMPPEYAKFGRFSVKTDVFSFGVLILEIVSGKKYSGCGGPEHVEHLISYAWKKWRQGKASRLIDETLVDGSKSEKMRCIHIGLLCVQENVAKRPTMAAVVLMLNDFSTSLPLPSKPGFFVGSRMEPDTALGNRFPPVTSSHHSQDQPVNVSVNEASITDPYPR</sequence>
<dbReference type="AlphaFoldDB" id="A0A834LSJ7"/>
<dbReference type="PROSITE" id="PS51473">
    <property type="entry name" value="GNK2"/>
    <property type="match status" value="4"/>
</dbReference>
<dbReference type="SUPFAM" id="SSF56112">
    <property type="entry name" value="Protein kinase-like (PK-like)"/>
    <property type="match status" value="1"/>
</dbReference>
<dbReference type="Pfam" id="PF01657">
    <property type="entry name" value="Stress-antifung"/>
    <property type="match status" value="4"/>
</dbReference>
<dbReference type="GO" id="GO:0004672">
    <property type="term" value="F:protein kinase activity"/>
    <property type="evidence" value="ECO:0007669"/>
    <property type="project" value="InterPro"/>
</dbReference>
<dbReference type="InterPro" id="IPR011009">
    <property type="entry name" value="Kinase-like_dom_sf"/>
</dbReference>